<feature type="non-terminal residue" evidence="8">
    <location>
        <position position="1"/>
    </location>
</feature>
<keyword evidence="6" id="KW-0520">NAD</keyword>
<proteinExistence type="inferred from homology"/>
<feature type="region of interest" description="Disordered" evidence="7">
    <location>
        <begin position="63"/>
        <end position="82"/>
    </location>
</feature>
<evidence type="ECO:0000256" key="3">
    <source>
        <dbReference type="ARBA" id="ARBA00022692"/>
    </source>
</evidence>
<dbReference type="GO" id="GO:0009060">
    <property type="term" value="P:aerobic respiration"/>
    <property type="evidence" value="ECO:0007669"/>
    <property type="project" value="TreeGrafter"/>
</dbReference>
<reference evidence="8 9" key="1">
    <citation type="journal article" date="2019" name="Sci. Rep.">
        <title>A high-quality genome of Eragrostis curvula grass provides insights into Poaceae evolution and supports new strategies to enhance forage quality.</title>
        <authorList>
            <person name="Carballo J."/>
            <person name="Santos B.A.C.M."/>
            <person name="Zappacosta D."/>
            <person name="Garbus I."/>
            <person name="Selva J.P."/>
            <person name="Gallo C.A."/>
            <person name="Diaz A."/>
            <person name="Albertini E."/>
            <person name="Caccamo M."/>
            <person name="Echenique V."/>
        </authorList>
    </citation>
    <scope>NUCLEOTIDE SEQUENCE [LARGE SCALE GENOMIC DNA]</scope>
    <source>
        <strain evidence="9">cv. Victoria</strain>
        <tissue evidence="8">Leaf</tissue>
    </source>
</reference>
<name>A0A5J9V4C9_9POAL</name>
<evidence type="ECO:0000256" key="5">
    <source>
        <dbReference type="ARBA" id="ARBA00023136"/>
    </source>
</evidence>
<comment type="subcellular location">
    <subcellularLocation>
        <location evidence="6">Cell membrane</location>
        <topology evidence="6">Multi-pass membrane protein</topology>
    </subcellularLocation>
    <subcellularLocation>
        <location evidence="1">Membrane</location>
        <topology evidence="1">Multi-pass membrane protein</topology>
    </subcellularLocation>
</comment>
<dbReference type="GO" id="GO:0003954">
    <property type="term" value="F:NADH dehydrogenase activity"/>
    <property type="evidence" value="ECO:0007669"/>
    <property type="project" value="TreeGrafter"/>
</dbReference>
<evidence type="ECO:0000313" key="8">
    <source>
        <dbReference type="EMBL" id="TVU31042.1"/>
    </source>
</evidence>
<keyword evidence="5" id="KW-0472">Membrane</keyword>
<organism evidence="8 9">
    <name type="scientific">Eragrostis curvula</name>
    <name type="common">weeping love grass</name>
    <dbReference type="NCBI Taxonomy" id="38414"/>
    <lineage>
        <taxon>Eukaryota</taxon>
        <taxon>Viridiplantae</taxon>
        <taxon>Streptophyta</taxon>
        <taxon>Embryophyta</taxon>
        <taxon>Tracheophyta</taxon>
        <taxon>Spermatophyta</taxon>
        <taxon>Magnoliopsida</taxon>
        <taxon>Liliopsida</taxon>
        <taxon>Poales</taxon>
        <taxon>Poaceae</taxon>
        <taxon>PACMAD clade</taxon>
        <taxon>Chloridoideae</taxon>
        <taxon>Eragrostideae</taxon>
        <taxon>Eragrostidinae</taxon>
        <taxon>Eragrostis</taxon>
    </lineage>
</organism>
<dbReference type="Proteomes" id="UP000324897">
    <property type="component" value="Chromosome 1"/>
</dbReference>
<keyword evidence="9" id="KW-1185">Reference proteome</keyword>
<dbReference type="EMBL" id="RWGY01000011">
    <property type="protein sequence ID" value="TVU31042.1"/>
    <property type="molecule type" value="Genomic_DNA"/>
</dbReference>
<dbReference type="GO" id="GO:0005886">
    <property type="term" value="C:plasma membrane"/>
    <property type="evidence" value="ECO:0007669"/>
    <property type="project" value="UniProtKB-SubCell"/>
</dbReference>
<evidence type="ECO:0000256" key="4">
    <source>
        <dbReference type="ARBA" id="ARBA00022989"/>
    </source>
</evidence>
<dbReference type="OrthoDB" id="686328at2759"/>
<comment type="similarity">
    <text evidence="2 6">Belongs to the complex I subunit 1 family.</text>
</comment>
<comment type="caution">
    <text evidence="8">The sequence shown here is derived from an EMBL/GenBank/DDBJ whole genome shotgun (WGS) entry which is preliminary data.</text>
</comment>
<dbReference type="Gramene" id="TVU31042">
    <property type="protein sequence ID" value="TVU31042"/>
    <property type="gene ID" value="EJB05_22707"/>
</dbReference>
<dbReference type="PANTHER" id="PTHR11432">
    <property type="entry name" value="NADH DEHYDROGENASE SUBUNIT 1"/>
    <property type="match status" value="1"/>
</dbReference>
<dbReference type="AlphaFoldDB" id="A0A5J9V4C9"/>
<evidence type="ECO:0000256" key="6">
    <source>
        <dbReference type="RuleBase" id="RU000471"/>
    </source>
</evidence>
<dbReference type="Pfam" id="PF00146">
    <property type="entry name" value="NADHdh"/>
    <property type="match status" value="1"/>
</dbReference>
<evidence type="ECO:0000256" key="1">
    <source>
        <dbReference type="ARBA" id="ARBA00004141"/>
    </source>
</evidence>
<dbReference type="InterPro" id="IPR001694">
    <property type="entry name" value="NADH_UbQ_OxRdtase_su1/FPO"/>
</dbReference>
<accession>A0A5J9V4C9</accession>
<dbReference type="PANTHER" id="PTHR11432:SF3">
    <property type="entry name" value="NADH-UBIQUINONE OXIDOREDUCTASE CHAIN 1"/>
    <property type="match status" value="1"/>
</dbReference>
<sequence>MVANPTALAQLHPHRLRALSKLAECERLLFDLPEAVEELVVGYQTQYSGVEMKFQETSYSAKRPDANFKGDEGTGTNIFSSD</sequence>
<protein>
    <submittedName>
        <fullName evidence="8">Uncharacterized protein</fullName>
    </submittedName>
</protein>
<evidence type="ECO:0000256" key="7">
    <source>
        <dbReference type="SAM" id="MobiDB-lite"/>
    </source>
</evidence>
<gene>
    <name evidence="8" type="ORF">EJB05_22707</name>
</gene>
<keyword evidence="3 6" id="KW-0812">Transmembrane</keyword>
<feature type="compositionally biased region" description="Basic and acidic residues" evidence="7">
    <location>
        <begin position="63"/>
        <end position="72"/>
    </location>
</feature>
<evidence type="ECO:0000313" key="9">
    <source>
        <dbReference type="Proteomes" id="UP000324897"/>
    </source>
</evidence>
<keyword evidence="4" id="KW-1133">Transmembrane helix</keyword>
<evidence type="ECO:0000256" key="2">
    <source>
        <dbReference type="ARBA" id="ARBA00010535"/>
    </source>
</evidence>